<organism evidence="1">
    <name type="scientific">Arundo donax</name>
    <name type="common">Giant reed</name>
    <name type="synonym">Donax arundinaceus</name>
    <dbReference type="NCBI Taxonomy" id="35708"/>
    <lineage>
        <taxon>Eukaryota</taxon>
        <taxon>Viridiplantae</taxon>
        <taxon>Streptophyta</taxon>
        <taxon>Embryophyta</taxon>
        <taxon>Tracheophyta</taxon>
        <taxon>Spermatophyta</taxon>
        <taxon>Magnoliopsida</taxon>
        <taxon>Liliopsida</taxon>
        <taxon>Poales</taxon>
        <taxon>Poaceae</taxon>
        <taxon>PACMAD clade</taxon>
        <taxon>Arundinoideae</taxon>
        <taxon>Arundineae</taxon>
        <taxon>Arundo</taxon>
    </lineage>
</organism>
<name>A0A0A9GRC3_ARUDO</name>
<dbReference type="AlphaFoldDB" id="A0A0A9GRC3"/>
<protein>
    <submittedName>
        <fullName evidence="1">Uncharacterized protein</fullName>
    </submittedName>
</protein>
<dbReference type="EMBL" id="GBRH01172815">
    <property type="protein sequence ID" value="JAE25081.1"/>
    <property type="molecule type" value="Transcribed_RNA"/>
</dbReference>
<reference evidence="1" key="2">
    <citation type="journal article" date="2015" name="Data Brief">
        <title>Shoot transcriptome of the giant reed, Arundo donax.</title>
        <authorList>
            <person name="Barrero R.A."/>
            <person name="Guerrero F.D."/>
            <person name="Moolhuijzen P."/>
            <person name="Goolsby J.A."/>
            <person name="Tidwell J."/>
            <person name="Bellgard S.E."/>
            <person name="Bellgard M.I."/>
        </authorList>
    </citation>
    <scope>NUCLEOTIDE SEQUENCE</scope>
    <source>
        <tissue evidence="1">Shoot tissue taken approximately 20 cm above the soil surface</tissue>
    </source>
</reference>
<reference evidence="1" key="1">
    <citation type="submission" date="2014-09" db="EMBL/GenBank/DDBJ databases">
        <authorList>
            <person name="Magalhaes I.L.F."/>
            <person name="Oliveira U."/>
            <person name="Santos F.R."/>
            <person name="Vidigal T.H.D.A."/>
            <person name="Brescovit A.D."/>
            <person name="Santos A.J."/>
        </authorList>
    </citation>
    <scope>NUCLEOTIDE SEQUENCE</scope>
    <source>
        <tissue evidence="1">Shoot tissue taken approximately 20 cm above the soil surface</tissue>
    </source>
</reference>
<sequence>MAAAEPPLVCGSPLVTEAVGPSHLVAPWPCGRFIWCRSRWRAVNQKR</sequence>
<accession>A0A0A9GRC3</accession>
<evidence type="ECO:0000313" key="1">
    <source>
        <dbReference type="EMBL" id="JAE25081.1"/>
    </source>
</evidence>
<proteinExistence type="predicted"/>